<protein>
    <submittedName>
        <fullName evidence="2">Uncharacterized protein</fullName>
    </submittedName>
</protein>
<accession>A0AAE1NIX7</accession>
<name>A0AAE1NIX7_9EUCA</name>
<gene>
    <name evidence="2" type="ORF">Pmani_036162</name>
</gene>
<comment type="caution">
    <text evidence="2">The sequence shown here is derived from an EMBL/GenBank/DDBJ whole genome shotgun (WGS) entry which is preliminary data.</text>
</comment>
<sequence length="184" mass="20117">MGIACRLLGAKVNLNPGVFCILCTIIASNPHGVWERDHSSAGQGPQHSAPDTPSRLFGGREGDVSDSDRHHSTASHSTFSIPLSTIQSPVASLPPFLYCLSTTLLPFHHISVRFSFGPLVVHSILQTLDPTTTHHLPHIPHLLPHPFPHRPLHHKGTAGEVRSDTISDKDRSSLRLIFRIVPVE</sequence>
<evidence type="ECO:0000313" key="3">
    <source>
        <dbReference type="Proteomes" id="UP001292094"/>
    </source>
</evidence>
<dbReference type="EMBL" id="JAWZYT010005311">
    <property type="protein sequence ID" value="KAK4290979.1"/>
    <property type="molecule type" value="Genomic_DNA"/>
</dbReference>
<proteinExistence type="predicted"/>
<feature type="compositionally biased region" description="Polar residues" evidence="1">
    <location>
        <begin position="40"/>
        <end position="51"/>
    </location>
</feature>
<dbReference type="Proteomes" id="UP001292094">
    <property type="component" value="Unassembled WGS sequence"/>
</dbReference>
<feature type="compositionally biased region" description="Basic and acidic residues" evidence="1">
    <location>
        <begin position="58"/>
        <end position="71"/>
    </location>
</feature>
<evidence type="ECO:0000313" key="2">
    <source>
        <dbReference type="EMBL" id="KAK4290979.1"/>
    </source>
</evidence>
<dbReference type="AlphaFoldDB" id="A0AAE1NIX7"/>
<reference evidence="2" key="1">
    <citation type="submission" date="2023-11" db="EMBL/GenBank/DDBJ databases">
        <title>Genome assemblies of two species of porcelain crab, Petrolisthes cinctipes and Petrolisthes manimaculis (Anomura: Porcellanidae).</title>
        <authorList>
            <person name="Angst P."/>
        </authorList>
    </citation>
    <scope>NUCLEOTIDE SEQUENCE</scope>
    <source>
        <strain evidence="2">PB745_02</strain>
        <tissue evidence="2">Gill</tissue>
    </source>
</reference>
<organism evidence="2 3">
    <name type="scientific">Petrolisthes manimaculis</name>
    <dbReference type="NCBI Taxonomy" id="1843537"/>
    <lineage>
        <taxon>Eukaryota</taxon>
        <taxon>Metazoa</taxon>
        <taxon>Ecdysozoa</taxon>
        <taxon>Arthropoda</taxon>
        <taxon>Crustacea</taxon>
        <taxon>Multicrustacea</taxon>
        <taxon>Malacostraca</taxon>
        <taxon>Eumalacostraca</taxon>
        <taxon>Eucarida</taxon>
        <taxon>Decapoda</taxon>
        <taxon>Pleocyemata</taxon>
        <taxon>Anomura</taxon>
        <taxon>Galatheoidea</taxon>
        <taxon>Porcellanidae</taxon>
        <taxon>Petrolisthes</taxon>
    </lineage>
</organism>
<feature type="region of interest" description="Disordered" evidence="1">
    <location>
        <begin position="35"/>
        <end position="75"/>
    </location>
</feature>
<evidence type="ECO:0000256" key="1">
    <source>
        <dbReference type="SAM" id="MobiDB-lite"/>
    </source>
</evidence>
<keyword evidence="3" id="KW-1185">Reference proteome</keyword>